<dbReference type="SFLD" id="SFLDG01135">
    <property type="entry name" value="C1.5.6:_HAD__Beta-PGM__Phospha"/>
    <property type="match status" value="1"/>
</dbReference>
<dbReference type="InterPro" id="IPR051806">
    <property type="entry name" value="HAD-like_SPP"/>
</dbReference>
<organism evidence="2 3">
    <name type="scientific">Mesomycoplasma molare</name>
    <dbReference type="NCBI Taxonomy" id="171288"/>
    <lineage>
        <taxon>Bacteria</taxon>
        <taxon>Bacillati</taxon>
        <taxon>Mycoplasmatota</taxon>
        <taxon>Mycoplasmoidales</taxon>
        <taxon>Metamycoplasmataceae</taxon>
        <taxon>Mesomycoplasma</taxon>
    </lineage>
</organism>
<evidence type="ECO:0000313" key="2">
    <source>
        <dbReference type="EMBL" id="UWD34016.1"/>
    </source>
</evidence>
<dbReference type="EMBL" id="CP103423">
    <property type="protein sequence ID" value="UWD34016.1"/>
    <property type="molecule type" value="Genomic_DNA"/>
</dbReference>
<dbReference type="NCBIfam" id="TIGR01509">
    <property type="entry name" value="HAD-SF-IA-v3"/>
    <property type="match status" value="1"/>
</dbReference>
<dbReference type="InterPro" id="IPR006439">
    <property type="entry name" value="HAD-SF_hydro_IA"/>
</dbReference>
<dbReference type="NCBIfam" id="TIGR01990">
    <property type="entry name" value="bPGM"/>
    <property type="match status" value="1"/>
</dbReference>
<dbReference type="PANTHER" id="PTHR43481:SF4">
    <property type="entry name" value="GLYCEROL-1-PHOSPHATE PHOSPHOHYDROLASE 1-RELATED"/>
    <property type="match status" value="1"/>
</dbReference>
<protein>
    <submittedName>
        <fullName evidence="2">Beta-phosphoglucomutase</fullName>
        <ecNumber evidence="2">5.4.2.6</ecNumber>
    </submittedName>
</protein>
<dbReference type="Pfam" id="PF00702">
    <property type="entry name" value="Hydrolase"/>
    <property type="match status" value="1"/>
</dbReference>
<sequence>MIKGLVFDLDGVITETASLHYKSWKKEVAKIGLDFTEEQNSALKGLNRIDTLKAILKLFNVNLSEEKILEMADNKNKYYKSLLETDIDSKDILPNIKEFLDHAKKHNLKLAIASSSFNAPLILKKIGLYDYFDFIVDPATVKKGKPNPEIFLKATEGLKLKPEEVIGFEDAIAGVKGLKEANIKTVAITHNEKENWEIADLILTSTKELKLKKLLDLFN</sequence>
<dbReference type="Gene3D" id="1.10.150.240">
    <property type="entry name" value="Putative phosphatase, domain 2"/>
    <property type="match status" value="1"/>
</dbReference>
<name>A0ABY5TWQ6_9BACT</name>
<dbReference type="GO" id="GO:0008801">
    <property type="term" value="F:beta-phosphoglucomutase activity"/>
    <property type="evidence" value="ECO:0007669"/>
    <property type="project" value="UniProtKB-EC"/>
</dbReference>
<accession>A0ABY5TWQ6</accession>
<dbReference type="SFLD" id="SFLDS00003">
    <property type="entry name" value="Haloacid_Dehalogenase"/>
    <property type="match status" value="1"/>
</dbReference>
<comment type="similarity">
    <text evidence="1">Belongs to the HAD-like hydrolase superfamily. CbbY/CbbZ/Gph/YieH family.</text>
</comment>
<dbReference type="InterPro" id="IPR036412">
    <property type="entry name" value="HAD-like_sf"/>
</dbReference>
<dbReference type="CDD" id="cd02598">
    <property type="entry name" value="HAD_BPGM"/>
    <property type="match status" value="1"/>
</dbReference>
<keyword evidence="2" id="KW-0413">Isomerase</keyword>
<dbReference type="SUPFAM" id="SSF56784">
    <property type="entry name" value="HAD-like"/>
    <property type="match status" value="1"/>
</dbReference>
<dbReference type="RefSeq" id="WP_027123044.1">
    <property type="nucleotide sequence ID" value="NZ_CP103423.1"/>
</dbReference>
<reference evidence="2" key="1">
    <citation type="submission" date="2022-08" db="EMBL/GenBank/DDBJ databases">
        <title>Complete genome sequence of Mycoplasma molare type strain H 542.</title>
        <authorList>
            <person name="Spergser J."/>
        </authorList>
    </citation>
    <scope>NUCLEOTIDE SEQUENCE</scope>
    <source>
        <strain evidence="2">H 542</strain>
    </source>
</reference>
<gene>
    <name evidence="2" type="primary">pgmB</name>
    <name evidence="2" type="ORF">NX772_02820</name>
</gene>
<dbReference type="PANTHER" id="PTHR43481">
    <property type="entry name" value="FRUCTOSE-1-PHOSPHATE PHOSPHATASE"/>
    <property type="match status" value="1"/>
</dbReference>
<evidence type="ECO:0000256" key="1">
    <source>
        <dbReference type="ARBA" id="ARBA00006171"/>
    </source>
</evidence>
<dbReference type="EC" id="5.4.2.6" evidence="2"/>
<proteinExistence type="inferred from homology"/>
<dbReference type="Gene3D" id="3.40.50.1000">
    <property type="entry name" value="HAD superfamily/HAD-like"/>
    <property type="match status" value="1"/>
</dbReference>
<dbReference type="InterPro" id="IPR023198">
    <property type="entry name" value="PGP-like_dom2"/>
</dbReference>
<dbReference type="SFLD" id="SFLDG01129">
    <property type="entry name" value="C1.5:_HAD__Beta-PGM__Phosphata"/>
    <property type="match status" value="1"/>
</dbReference>
<dbReference type="NCBIfam" id="TIGR01549">
    <property type="entry name" value="HAD-SF-IA-v1"/>
    <property type="match status" value="1"/>
</dbReference>
<dbReference type="Proteomes" id="UP001058364">
    <property type="component" value="Chromosome"/>
</dbReference>
<evidence type="ECO:0000313" key="3">
    <source>
        <dbReference type="Proteomes" id="UP001058364"/>
    </source>
</evidence>
<dbReference type="InterPro" id="IPR010976">
    <property type="entry name" value="B-phosphoglucomutase_hydrolase"/>
</dbReference>
<dbReference type="InterPro" id="IPR023214">
    <property type="entry name" value="HAD_sf"/>
</dbReference>
<dbReference type="InterPro" id="IPR010972">
    <property type="entry name" value="Beta-PGM"/>
</dbReference>
<dbReference type="NCBIfam" id="TIGR02009">
    <property type="entry name" value="PGMB-YQAB-SF"/>
    <property type="match status" value="1"/>
</dbReference>
<keyword evidence="3" id="KW-1185">Reference proteome</keyword>